<evidence type="ECO:0000256" key="5">
    <source>
        <dbReference type="ARBA" id="ARBA00022747"/>
    </source>
</evidence>
<feature type="domain" description="DNA methylase N-4/N-6" evidence="9">
    <location>
        <begin position="55"/>
        <end position="113"/>
    </location>
</feature>
<dbReference type="InterPro" id="IPR002941">
    <property type="entry name" value="DNA_methylase_N4/N6"/>
</dbReference>
<keyword evidence="3" id="KW-0808">Transferase</keyword>
<keyword evidence="11" id="KW-1185">Reference proteome</keyword>
<comment type="similarity">
    <text evidence="1">Belongs to the N(4)/N(6)-methyltransferase family. N(4) subfamily.</text>
</comment>
<evidence type="ECO:0000256" key="7">
    <source>
        <dbReference type="ARBA" id="ARBA00049120"/>
    </source>
</evidence>
<dbReference type="EC" id="2.1.1.-" evidence="8"/>
<dbReference type="InterPro" id="IPR017985">
    <property type="entry name" value="MeTrfase_CN4_CS"/>
</dbReference>
<dbReference type="PROSITE" id="PS00093">
    <property type="entry name" value="N4_MTASE"/>
    <property type="match status" value="1"/>
</dbReference>
<sequence length="471" mass="53721">MGEKLIYNSGKMIQLPLKLIARSTNKMISKKTRLVELLAGDLNFHNSDSLYASHNFHSFPAKFPPQLPRVFIENLTNQNGVVLDPMMGSGTTIIETLIANRNCIGFDIDPLAILIARVKTTPVDPSEIMVITKKVISESKSLFDNGLDYLKEYYFENWDSKTRDFIDYWFDEITKYQLLSLIFFINKIQKESLKNFLKVAFSSIIITKNGGVSLALDLAHTRPHRAKYVKSQDGTVIIDKVESEQINSYTSKSIRSPFNEIEKKVINNLKGILPQSINTRSLILGNTQNSPLANNSVDLIVTSPPYASNAIDYMRAHKFSLIWFGYSIEYLSQKRDEYIGGELTKQCAFEPLPKFTESIVQEISNVDAKKGLVLRRYYSEMTRTIREMYRILKNDSAAIVVVGSSIMRNIDTQTQLCLAEIGKSSGFDVPKIGIRYIDRNRRMLPTSKKVDLESQIQKRMHEEYVIGLYKD</sequence>
<evidence type="ECO:0000256" key="2">
    <source>
        <dbReference type="ARBA" id="ARBA00022603"/>
    </source>
</evidence>
<dbReference type="Pfam" id="PF01555">
    <property type="entry name" value="N6_N4_Mtase"/>
    <property type="match status" value="1"/>
</dbReference>
<dbReference type="Proteomes" id="UP000050417">
    <property type="component" value="Unassembled WGS sequence"/>
</dbReference>
<keyword evidence="6" id="KW-0238">DNA-binding</keyword>
<dbReference type="InterPro" id="IPR029063">
    <property type="entry name" value="SAM-dependent_MTases_sf"/>
</dbReference>
<dbReference type="GO" id="GO:0009307">
    <property type="term" value="P:DNA restriction-modification system"/>
    <property type="evidence" value="ECO:0007669"/>
    <property type="project" value="UniProtKB-KW"/>
</dbReference>
<dbReference type="GO" id="GO:0015667">
    <property type="term" value="F:site-specific DNA-methyltransferase (cytosine-N4-specific) activity"/>
    <property type="evidence" value="ECO:0007669"/>
    <property type="project" value="UniProtKB-EC"/>
</dbReference>
<reference evidence="10 11" key="1">
    <citation type="submission" date="2015-07" db="EMBL/GenBank/DDBJ databases">
        <title>Genome sequence of Ornatilinea apprima DSM 23815.</title>
        <authorList>
            <person name="Hemp J."/>
            <person name="Ward L.M."/>
            <person name="Pace L.A."/>
            <person name="Fischer W.W."/>
        </authorList>
    </citation>
    <scope>NUCLEOTIDE SEQUENCE [LARGE SCALE GENOMIC DNA]</scope>
    <source>
        <strain evidence="10 11">P3M-1</strain>
    </source>
</reference>
<evidence type="ECO:0000313" key="11">
    <source>
        <dbReference type="Proteomes" id="UP000050417"/>
    </source>
</evidence>
<dbReference type="REBASE" id="132877">
    <property type="entry name" value="M.OapP3M1ORF14730P"/>
</dbReference>
<evidence type="ECO:0000256" key="1">
    <source>
        <dbReference type="ARBA" id="ARBA00010203"/>
    </source>
</evidence>
<organism evidence="10 11">
    <name type="scientific">Ornatilinea apprima</name>
    <dbReference type="NCBI Taxonomy" id="1134406"/>
    <lineage>
        <taxon>Bacteria</taxon>
        <taxon>Bacillati</taxon>
        <taxon>Chloroflexota</taxon>
        <taxon>Anaerolineae</taxon>
        <taxon>Anaerolineales</taxon>
        <taxon>Anaerolineaceae</taxon>
        <taxon>Ornatilinea</taxon>
    </lineage>
</organism>
<dbReference type="InterPro" id="IPR001091">
    <property type="entry name" value="RM_Methyltransferase"/>
</dbReference>
<accession>A0A0P6XNH4</accession>
<evidence type="ECO:0000259" key="9">
    <source>
        <dbReference type="Pfam" id="PF01555"/>
    </source>
</evidence>
<proteinExistence type="inferred from homology"/>
<keyword evidence="2" id="KW-0489">Methyltransferase</keyword>
<name>A0A0P6XNH4_9CHLR</name>
<dbReference type="GO" id="GO:0003677">
    <property type="term" value="F:DNA binding"/>
    <property type="evidence" value="ECO:0007669"/>
    <property type="project" value="UniProtKB-KW"/>
</dbReference>
<dbReference type="Gene3D" id="3.40.50.150">
    <property type="entry name" value="Vaccinia Virus protein VP39"/>
    <property type="match status" value="2"/>
</dbReference>
<dbReference type="OrthoDB" id="9800801at2"/>
<dbReference type="AlphaFoldDB" id="A0A0P6XNH4"/>
<gene>
    <name evidence="10" type="ORF">ADN00_14730</name>
</gene>
<evidence type="ECO:0000256" key="6">
    <source>
        <dbReference type="ARBA" id="ARBA00023125"/>
    </source>
</evidence>
<dbReference type="EMBL" id="LGCL01000035">
    <property type="protein sequence ID" value="KPL73592.1"/>
    <property type="molecule type" value="Genomic_DNA"/>
</dbReference>
<dbReference type="STRING" id="1134406.ADN00_14730"/>
<comment type="catalytic activity">
    <reaction evidence="7">
        <text>a 2'-deoxycytidine in DNA + S-adenosyl-L-methionine = an N(4)-methyl-2'-deoxycytidine in DNA + S-adenosyl-L-homocysteine + H(+)</text>
        <dbReference type="Rhea" id="RHEA:16857"/>
        <dbReference type="Rhea" id="RHEA-COMP:11369"/>
        <dbReference type="Rhea" id="RHEA-COMP:13674"/>
        <dbReference type="ChEBI" id="CHEBI:15378"/>
        <dbReference type="ChEBI" id="CHEBI:57856"/>
        <dbReference type="ChEBI" id="CHEBI:59789"/>
        <dbReference type="ChEBI" id="CHEBI:85452"/>
        <dbReference type="ChEBI" id="CHEBI:137933"/>
        <dbReference type="EC" id="2.1.1.113"/>
    </reaction>
</comment>
<comment type="caution">
    <text evidence="10">The sequence shown here is derived from an EMBL/GenBank/DDBJ whole genome shotgun (WGS) entry which is preliminary data.</text>
</comment>
<evidence type="ECO:0000256" key="4">
    <source>
        <dbReference type="ARBA" id="ARBA00022691"/>
    </source>
</evidence>
<protein>
    <recommendedName>
        <fullName evidence="8">Methyltransferase</fullName>
        <ecNumber evidence="8">2.1.1.-</ecNumber>
    </recommendedName>
</protein>
<dbReference type="PRINTS" id="PR00508">
    <property type="entry name" value="S21N4MTFRASE"/>
</dbReference>
<dbReference type="GO" id="GO:0032259">
    <property type="term" value="P:methylation"/>
    <property type="evidence" value="ECO:0007669"/>
    <property type="project" value="UniProtKB-KW"/>
</dbReference>
<evidence type="ECO:0000313" key="10">
    <source>
        <dbReference type="EMBL" id="KPL73592.1"/>
    </source>
</evidence>
<dbReference type="GO" id="GO:0008170">
    <property type="term" value="F:N-methyltransferase activity"/>
    <property type="evidence" value="ECO:0007669"/>
    <property type="project" value="InterPro"/>
</dbReference>
<dbReference type="SUPFAM" id="SSF53335">
    <property type="entry name" value="S-adenosyl-L-methionine-dependent methyltransferases"/>
    <property type="match status" value="3"/>
</dbReference>
<keyword evidence="4" id="KW-0949">S-adenosyl-L-methionine</keyword>
<evidence type="ECO:0000256" key="8">
    <source>
        <dbReference type="RuleBase" id="RU362026"/>
    </source>
</evidence>
<keyword evidence="5" id="KW-0680">Restriction system</keyword>
<dbReference type="RefSeq" id="WP_075063793.1">
    <property type="nucleotide sequence ID" value="NZ_LGCL01000035.1"/>
</dbReference>
<evidence type="ECO:0000256" key="3">
    <source>
        <dbReference type="ARBA" id="ARBA00022679"/>
    </source>
</evidence>